<evidence type="ECO:0000313" key="2">
    <source>
        <dbReference type="EMBL" id="AVO46723.1"/>
    </source>
</evidence>
<dbReference type="OrthoDB" id="1432662at2"/>
<dbReference type="InterPro" id="IPR038725">
    <property type="entry name" value="YdaG_split_barrel_FMN-bd"/>
</dbReference>
<dbReference type="Proteomes" id="UP000237889">
    <property type="component" value="Chromosome"/>
</dbReference>
<dbReference type="InterPro" id="IPR052917">
    <property type="entry name" value="Stress-Dev_Protein"/>
</dbReference>
<dbReference type="InterPro" id="IPR012349">
    <property type="entry name" value="Split_barrel_FMN-bd"/>
</dbReference>
<evidence type="ECO:0000313" key="3">
    <source>
        <dbReference type="Proteomes" id="UP000237889"/>
    </source>
</evidence>
<dbReference type="RefSeq" id="WP_106750093.1">
    <property type="nucleotide sequence ID" value="NZ_CP027668.1"/>
</dbReference>
<organism evidence="2 3">
    <name type="scientific">Phreatobacter cathodiphilus</name>
    <dbReference type="NCBI Taxonomy" id="1868589"/>
    <lineage>
        <taxon>Bacteria</taxon>
        <taxon>Pseudomonadati</taxon>
        <taxon>Pseudomonadota</taxon>
        <taxon>Alphaproteobacteria</taxon>
        <taxon>Hyphomicrobiales</taxon>
        <taxon>Phreatobacteraceae</taxon>
        <taxon>Phreatobacter</taxon>
    </lineage>
</organism>
<dbReference type="EMBL" id="CP027668">
    <property type="protein sequence ID" value="AVO46723.1"/>
    <property type="molecule type" value="Genomic_DNA"/>
</dbReference>
<protein>
    <submittedName>
        <fullName evidence="2">General stress protein</fullName>
    </submittedName>
</protein>
<reference evidence="2 3" key="1">
    <citation type="submission" date="2018-03" db="EMBL/GenBank/DDBJ databases">
        <title>Genome sequencing of Phreatobacter sp.</title>
        <authorList>
            <person name="Kim S.-J."/>
            <person name="Heo J."/>
            <person name="Kwon S.-W."/>
        </authorList>
    </citation>
    <scope>NUCLEOTIDE SEQUENCE [LARGE SCALE GENOMIC DNA]</scope>
    <source>
        <strain evidence="2 3">S-12</strain>
    </source>
</reference>
<accession>A0A2S0NFP8</accession>
<dbReference type="PANTHER" id="PTHR34818:SF1">
    <property type="entry name" value="PROTEIN BLI-3"/>
    <property type="match status" value="1"/>
</dbReference>
<name>A0A2S0NFP8_9HYPH</name>
<dbReference type="Pfam" id="PF16242">
    <property type="entry name" value="Pyrid_ox_like"/>
    <property type="match status" value="1"/>
</dbReference>
<dbReference type="KEGG" id="phr:C6569_17545"/>
<proteinExistence type="predicted"/>
<evidence type="ECO:0000259" key="1">
    <source>
        <dbReference type="Pfam" id="PF16242"/>
    </source>
</evidence>
<feature type="domain" description="General stress protein FMN-binding split barrel" evidence="1">
    <location>
        <begin position="9"/>
        <end position="144"/>
    </location>
</feature>
<keyword evidence="3" id="KW-1185">Reference proteome</keyword>
<dbReference type="SUPFAM" id="SSF50475">
    <property type="entry name" value="FMN-binding split barrel"/>
    <property type="match status" value="1"/>
</dbReference>
<sequence length="163" mass="18251">MPTPAELTQSFWTHLRSDMTVMAGLSAEDGHMRPLTAQLDGEGDHGPVWFFTAKDTDMVEALGAESKKGSITLTSKSHDLFACVHGTFVVDNDRAVIDRLWNRWVAAWYEEGKDDPKLVLLRFDPQKAEIWENATTLWAGIKLMMGADPKEDYEGKVAKVALR</sequence>
<dbReference type="AlphaFoldDB" id="A0A2S0NFP8"/>
<gene>
    <name evidence="2" type="ORF">C6569_17545</name>
</gene>
<dbReference type="PANTHER" id="PTHR34818">
    <property type="entry name" value="PROTEIN BLI-3"/>
    <property type="match status" value="1"/>
</dbReference>
<dbReference type="Gene3D" id="2.30.110.10">
    <property type="entry name" value="Electron Transport, Fmn-binding Protein, Chain A"/>
    <property type="match status" value="1"/>
</dbReference>